<keyword evidence="7" id="KW-1185">Reference proteome</keyword>
<evidence type="ECO:0000256" key="3">
    <source>
        <dbReference type="ARBA" id="ARBA00022989"/>
    </source>
</evidence>
<sequence>MVSLSSPLSLYAIPAMWVISYYPARVRSSLIKQAAGNYDNVRPRGNVAKILDQKNVSPDLAARIQRVEGAHINGLENLPFFGLAVLAGNLAGLDNVTLNVASGLFLALRVAYNYIYFNQSSRRSAGLRTLTWLASVAVPFYLFVKSASLVNQKTL</sequence>
<keyword evidence="4 5" id="KW-0472">Membrane</keyword>
<organism evidence="6 7">
    <name type="scientific">Galerina marginata (strain CBS 339.88)</name>
    <dbReference type="NCBI Taxonomy" id="685588"/>
    <lineage>
        <taxon>Eukaryota</taxon>
        <taxon>Fungi</taxon>
        <taxon>Dikarya</taxon>
        <taxon>Basidiomycota</taxon>
        <taxon>Agaricomycotina</taxon>
        <taxon>Agaricomycetes</taxon>
        <taxon>Agaricomycetidae</taxon>
        <taxon>Agaricales</taxon>
        <taxon>Agaricineae</taxon>
        <taxon>Strophariaceae</taxon>
        <taxon>Galerina</taxon>
    </lineage>
</organism>
<dbReference type="InterPro" id="IPR023352">
    <property type="entry name" value="MAPEG-like_dom_sf"/>
</dbReference>
<dbReference type="PANTHER" id="PTHR35371">
    <property type="entry name" value="INNER MEMBRANE PROTEIN"/>
    <property type="match status" value="1"/>
</dbReference>
<keyword evidence="2 5" id="KW-0812">Transmembrane</keyword>
<feature type="transmembrane region" description="Helical" evidence="5">
    <location>
        <begin position="98"/>
        <end position="117"/>
    </location>
</feature>
<gene>
    <name evidence="6" type="ORF">GALMADRAFT_242432</name>
</gene>
<dbReference type="PANTHER" id="PTHR35371:SF1">
    <property type="entry name" value="BLR7753 PROTEIN"/>
    <property type="match status" value="1"/>
</dbReference>
<dbReference type="AlphaFoldDB" id="A0A067TCT1"/>
<dbReference type="InterPro" id="IPR001129">
    <property type="entry name" value="Membr-assoc_MAPEG"/>
</dbReference>
<dbReference type="GO" id="GO:0016020">
    <property type="term" value="C:membrane"/>
    <property type="evidence" value="ECO:0007669"/>
    <property type="project" value="UniProtKB-SubCell"/>
</dbReference>
<reference evidence="7" key="1">
    <citation type="journal article" date="2014" name="Proc. Natl. Acad. Sci. U.S.A.">
        <title>Extensive sampling of basidiomycete genomes demonstrates inadequacy of the white-rot/brown-rot paradigm for wood decay fungi.</title>
        <authorList>
            <person name="Riley R."/>
            <person name="Salamov A.A."/>
            <person name="Brown D.W."/>
            <person name="Nagy L.G."/>
            <person name="Floudas D."/>
            <person name="Held B.W."/>
            <person name="Levasseur A."/>
            <person name="Lombard V."/>
            <person name="Morin E."/>
            <person name="Otillar R."/>
            <person name="Lindquist E.A."/>
            <person name="Sun H."/>
            <person name="LaButti K.M."/>
            <person name="Schmutz J."/>
            <person name="Jabbour D."/>
            <person name="Luo H."/>
            <person name="Baker S.E."/>
            <person name="Pisabarro A.G."/>
            <person name="Walton J.D."/>
            <person name="Blanchette R.A."/>
            <person name="Henrissat B."/>
            <person name="Martin F."/>
            <person name="Cullen D."/>
            <person name="Hibbett D.S."/>
            <person name="Grigoriev I.V."/>
        </authorList>
    </citation>
    <scope>NUCLEOTIDE SEQUENCE [LARGE SCALE GENOMIC DNA]</scope>
    <source>
        <strain evidence="7">CBS 339.88</strain>
    </source>
</reference>
<evidence type="ECO:0000313" key="6">
    <source>
        <dbReference type="EMBL" id="KDR80167.1"/>
    </source>
</evidence>
<dbReference type="EMBL" id="KL142372">
    <property type="protein sequence ID" value="KDR80167.1"/>
    <property type="molecule type" value="Genomic_DNA"/>
</dbReference>
<keyword evidence="3 5" id="KW-1133">Transmembrane helix</keyword>
<evidence type="ECO:0000256" key="5">
    <source>
        <dbReference type="SAM" id="Phobius"/>
    </source>
</evidence>
<accession>A0A067TCT1</accession>
<proteinExistence type="predicted"/>
<dbReference type="Pfam" id="PF01124">
    <property type="entry name" value="MAPEG"/>
    <property type="match status" value="1"/>
</dbReference>
<evidence type="ECO:0000256" key="1">
    <source>
        <dbReference type="ARBA" id="ARBA00004370"/>
    </source>
</evidence>
<evidence type="ECO:0000256" key="2">
    <source>
        <dbReference type="ARBA" id="ARBA00022692"/>
    </source>
</evidence>
<name>A0A067TCT1_GALM3</name>
<dbReference type="HOGENOM" id="CLU_110778_0_1_1"/>
<dbReference type="SUPFAM" id="SSF161084">
    <property type="entry name" value="MAPEG domain-like"/>
    <property type="match status" value="1"/>
</dbReference>
<dbReference type="Gene3D" id="1.20.120.550">
    <property type="entry name" value="Membrane associated eicosanoid/glutathione metabolism-like domain"/>
    <property type="match status" value="1"/>
</dbReference>
<protein>
    <submittedName>
        <fullName evidence="6">Uncharacterized protein</fullName>
    </submittedName>
</protein>
<feature type="transmembrane region" description="Helical" evidence="5">
    <location>
        <begin position="129"/>
        <end position="150"/>
    </location>
</feature>
<evidence type="ECO:0000256" key="4">
    <source>
        <dbReference type="ARBA" id="ARBA00023136"/>
    </source>
</evidence>
<dbReference type="Proteomes" id="UP000027222">
    <property type="component" value="Unassembled WGS sequence"/>
</dbReference>
<comment type="subcellular location">
    <subcellularLocation>
        <location evidence="1">Membrane</location>
    </subcellularLocation>
</comment>
<dbReference type="OrthoDB" id="2122304at2759"/>
<evidence type="ECO:0000313" key="7">
    <source>
        <dbReference type="Proteomes" id="UP000027222"/>
    </source>
</evidence>